<dbReference type="InterPro" id="IPR036163">
    <property type="entry name" value="HMA_dom_sf"/>
</dbReference>
<keyword evidence="3" id="KW-1185">Reference proteome</keyword>
<dbReference type="AlphaFoldDB" id="A0A923LCG9"/>
<dbReference type="CDD" id="cd00371">
    <property type="entry name" value="HMA"/>
    <property type="match status" value="1"/>
</dbReference>
<dbReference type="Proteomes" id="UP000649345">
    <property type="component" value="Unassembled WGS sequence"/>
</dbReference>
<dbReference type="Gene3D" id="3.30.70.100">
    <property type="match status" value="1"/>
</dbReference>
<keyword evidence="1" id="KW-1133">Transmembrane helix</keyword>
<protein>
    <recommendedName>
        <fullName evidence="4">Heavy-metal-associated domain-containing protein</fullName>
    </recommendedName>
</protein>
<comment type="caution">
    <text evidence="2">The sequence shown here is derived from an EMBL/GenBank/DDBJ whole genome shotgun (WGS) entry which is preliminary data.</text>
</comment>
<gene>
    <name evidence="2" type="ORF">H8S44_07355</name>
</gene>
<keyword evidence="1" id="KW-0812">Transmembrane</keyword>
<keyword evidence="1" id="KW-0472">Membrane</keyword>
<dbReference type="InterPro" id="IPR006121">
    <property type="entry name" value="HMA_dom"/>
</dbReference>
<proteinExistence type="predicted"/>
<name>A0A923LCG9_9FIRM</name>
<evidence type="ECO:0008006" key="4">
    <source>
        <dbReference type="Google" id="ProtNLM"/>
    </source>
</evidence>
<accession>A0A923LCG9</accession>
<dbReference type="RefSeq" id="WP_186871902.1">
    <property type="nucleotide sequence ID" value="NZ_JACOOR010000004.1"/>
</dbReference>
<sequence>MNVNVPVNSTDKIVLILLAVLAVVAVRIVISFFKPEKPKADAKPRKRSAKTAGLTEVIVGIDGMMCGMCEAHIKDAIREQFPQAKGLSASHVKAQAIFYLPEAMSADAITEALHAGIDPLGYTVSDVTVG</sequence>
<dbReference type="EMBL" id="JACOOR010000004">
    <property type="protein sequence ID" value="MBC5659582.1"/>
    <property type="molecule type" value="Genomic_DNA"/>
</dbReference>
<feature type="transmembrane region" description="Helical" evidence="1">
    <location>
        <begin position="13"/>
        <end position="33"/>
    </location>
</feature>
<evidence type="ECO:0000256" key="1">
    <source>
        <dbReference type="SAM" id="Phobius"/>
    </source>
</evidence>
<evidence type="ECO:0000313" key="2">
    <source>
        <dbReference type="EMBL" id="MBC5659582.1"/>
    </source>
</evidence>
<reference evidence="2" key="1">
    <citation type="submission" date="2020-08" db="EMBL/GenBank/DDBJ databases">
        <title>Genome public.</title>
        <authorList>
            <person name="Liu C."/>
            <person name="Sun Q."/>
        </authorList>
    </citation>
    <scope>NUCLEOTIDE SEQUENCE</scope>
    <source>
        <strain evidence="2">NSJ-68</strain>
    </source>
</reference>
<organism evidence="2 3">
    <name type="scientific">Anaerosacchariphilus hominis</name>
    <dbReference type="NCBI Taxonomy" id="2763017"/>
    <lineage>
        <taxon>Bacteria</taxon>
        <taxon>Bacillati</taxon>
        <taxon>Bacillota</taxon>
        <taxon>Clostridia</taxon>
        <taxon>Lachnospirales</taxon>
        <taxon>Lachnospiraceae</taxon>
        <taxon>Anaerosacchariphilus</taxon>
    </lineage>
</organism>
<dbReference type="SUPFAM" id="SSF55008">
    <property type="entry name" value="HMA, heavy metal-associated domain"/>
    <property type="match status" value="1"/>
</dbReference>
<dbReference type="GO" id="GO:0046872">
    <property type="term" value="F:metal ion binding"/>
    <property type="evidence" value="ECO:0007669"/>
    <property type="project" value="InterPro"/>
</dbReference>
<evidence type="ECO:0000313" key="3">
    <source>
        <dbReference type="Proteomes" id="UP000649345"/>
    </source>
</evidence>